<dbReference type="InterPro" id="IPR002078">
    <property type="entry name" value="Sigma_54_int"/>
</dbReference>
<dbReference type="InterPro" id="IPR001789">
    <property type="entry name" value="Sig_transdc_resp-reg_receiver"/>
</dbReference>
<dbReference type="AlphaFoldDB" id="I3IGL3"/>
<dbReference type="CDD" id="cd00009">
    <property type="entry name" value="AAA"/>
    <property type="match status" value="1"/>
</dbReference>
<dbReference type="InterPro" id="IPR011006">
    <property type="entry name" value="CheY-like_superfamily"/>
</dbReference>
<evidence type="ECO:0000256" key="7">
    <source>
        <dbReference type="PROSITE-ProRule" id="PRU00169"/>
    </source>
</evidence>
<name>I3IGL3_9BACT</name>
<dbReference type="Gene3D" id="3.40.50.2300">
    <property type="match status" value="1"/>
</dbReference>
<protein>
    <submittedName>
        <fullName evidence="10">Two-component response regulator</fullName>
    </submittedName>
</protein>
<keyword evidence="6" id="KW-0804">Transcription</keyword>
<keyword evidence="1 7" id="KW-0597">Phosphoprotein</keyword>
<dbReference type="FunFam" id="3.40.50.2300:FF:000018">
    <property type="entry name" value="DNA-binding transcriptional regulator NtrC"/>
    <property type="match status" value="1"/>
</dbReference>
<keyword evidence="2" id="KW-0547">Nucleotide-binding</keyword>
<dbReference type="Gene3D" id="1.10.8.60">
    <property type="match status" value="1"/>
</dbReference>
<evidence type="ECO:0000256" key="5">
    <source>
        <dbReference type="ARBA" id="ARBA00023015"/>
    </source>
</evidence>
<dbReference type="PROSITE" id="PS50045">
    <property type="entry name" value="SIGMA54_INTERACT_4"/>
    <property type="match status" value="1"/>
</dbReference>
<dbReference type="GO" id="GO:0006355">
    <property type="term" value="P:regulation of DNA-templated transcription"/>
    <property type="evidence" value="ECO:0007669"/>
    <property type="project" value="InterPro"/>
</dbReference>
<dbReference type="InterPro" id="IPR002197">
    <property type="entry name" value="HTH_Fis"/>
</dbReference>
<keyword evidence="3" id="KW-0067">ATP-binding</keyword>
<dbReference type="InterPro" id="IPR003593">
    <property type="entry name" value="AAA+_ATPase"/>
</dbReference>
<keyword evidence="4" id="KW-0902">Two-component regulatory system</keyword>
<dbReference type="SMART" id="SM00382">
    <property type="entry name" value="AAA"/>
    <property type="match status" value="1"/>
</dbReference>
<dbReference type="Pfam" id="PF00072">
    <property type="entry name" value="Response_reg"/>
    <property type="match status" value="1"/>
</dbReference>
<evidence type="ECO:0000256" key="3">
    <source>
        <dbReference type="ARBA" id="ARBA00022840"/>
    </source>
</evidence>
<dbReference type="PROSITE" id="PS00688">
    <property type="entry name" value="SIGMA54_INTERACT_3"/>
    <property type="match status" value="1"/>
</dbReference>
<comment type="caution">
    <text evidence="10">The sequence shown here is derived from an EMBL/GenBank/DDBJ whole genome shotgun (WGS) entry which is preliminary data.</text>
</comment>
<keyword evidence="11" id="KW-1185">Reference proteome</keyword>
<dbReference type="GO" id="GO:0000160">
    <property type="term" value="P:phosphorelay signal transduction system"/>
    <property type="evidence" value="ECO:0007669"/>
    <property type="project" value="UniProtKB-KW"/>
</dbReference>
<gene>
    <name evidence="10" type="ORF">KSU1_B0001</name>
</gene>
<dbReference type="EMBL" id="BAFH01000002">
    <property type="protein sequence ID" value="GAB60858.1"/>
    <property type="molecule type" value="Genomic_DNA"/>
</dbReference>
<feature type="domain" description="Sigma-54 factor interaction" evidence="8">
    <location>
        <begin position="143"/>
        <end position="372"/>
    </location>
</feature>
<dbReference type="InterPro" id="IPR025662">
    <property type="entry name" value="Sigma_54_int_dom_ATP-bd_1"/>
</dbReference>
<evidence type="ECO:0000259" key="8">
    <source>
        <dbReference type="PROSITE" id="PS50045"/>
    </source>
</evidence>
<dbReference type="SMART" id="SM00448">
    <property type="entry name" value="REC"/>
    <property type="match status" value="1"/>
</dbReference>
<evidence type="ECO:0000313" key="10">
    <source>
        <dbReference type="EMBL" id="GAB60858.1"/>
    </source>
</evidence>
<sequence length="462" mass="52454">MGSKVLIVDDEKLMRISLESQLRKEGYNVKSVDNALDGLKIVKSEEYDVVVTDLRLSGMGGIELLKDIKKYNQEIIVVIMTAYGTLESAVSAIKEGAYDYIAKPFSTDELIIKLQRALHYKNTTAEVNRLRKEIQAEFEFSNIIGNSEAMKKVIETVKSVSERDTTVLIKGESGTGKEKIAGAIHYHSNRRMGPFIRVSCAALNREILESELFGHEKGAFTGAVKTRRGRFELANGGSIFLDDIDDVPLDMQVKLLRVLQERTFERVGGEETLCVDVRVICATKKDLLEHIKEGYFREDLFYRLNVVPVNIPPLRQRKEDIPHLINYFLKKFVSQYEDALPSVSKEALDVLLAYDWPGNVRELENVIEHAIAFSKLKGISLETLPEYLRKLDVRTDLLSMNLSNKETINLQDALTEVEKKLIQWARQKANGNQVKMAEILGIPRTTLRNRLMKLQLFENATS</sequence>
<evidence type="ECO:0000313" key="11">
    <source>
        <dbReference type="Proteomes" id="UP000002985"/>
    </source>
</evidence>
<dbReference type="InterPro" id="IPR009057">
    <property type="entry name" value="Homeodomain-like_sf"/>
</dbReference>
<evidence type="ECO:0000256" key="6">
    <source>
        <dbReference type="ARBA" id="ARBA00023163"/>
    </source>
</evidence>
<reference evidence="10 11" key="1">
    <citation type="journal article" date="2012" name="FEBS Lett.">
        <title>Anammox organism KSU-1 expresses a NirK-type copper-containing nitrite reductase instead of a NirS-type with cytochrome cd1.</title>
        <authorList>
            <person name="Hira D."/>
            <person name="Toh H."/>
            <person name="Migita C.T."/>
            <person name="Okubo H."/>
            <person name="Nishiyama T."/>
            <person name="Hattori M."/>
            <person name="Furukawa K."/>
            <person name="Fujii T."/>
        </authorList>
    </citation>
    <scope>NUCLEOTIDE SEQUENCE [LARGE SCALE GENOMIC DNA]</scope>
</reference>
<dbReference type="SUPFAM" id="SSF52172">
    <property type="entry name" value="CheY-like"/>
    <property type="match status" value="1"/>
</dbReference>
<accession>I3IGL3</accession>
<dbReference type="PANTHER" id="PTHR32071">
    <property type="entry name" value="TRANSCRIPTIONAL REGULATORY PROTEIN"/>
    <property type="match status" value="1"/>
</dbReference>
<dbReference type="Gene3D" id="3.40.50.300">
    <property type="entry name" value="P-loop containing nucleotide triphosphate hydrolases"/>
    <property type="match status" value="1"/>
</dbReference>
<dbReference type="OrthoDB" id="9807827at2"/>
<dbReference type="PANTHER" id="PTHR32071:SF57">
    <property type="entry name" value="C4-DICARBOXYLATE TRANSPORT TRANSCRIPTIONAL REGULATORY PROTEIN DCTD"/>
    <property type="match status" value="1"/>
</dbReference>
<dbReference type="SUPFAM" id="SSF52540">
    <property type="entry name" value="P-loop containing nucleoside triphosphate hydrolases"/>
    <property type="match status" value="1"/>
</dbReference>
<proteinExistence type="predicted"/>
<dbReference type="PROSITE" id="PS50110">
    <property type="entry name" value="RESPONSE_REGULATORY"/>
    <property type="match status" value="1"/>
</dbReference>
<dbReference type="GO" id="GO:0043565">
    <property type="term" value="F:sequence-specific DNA binding"/>
    <property type="evidence" value="ECO:0007669"/>
    <property type="project" value="InterPro"/>
</dbReference>
<dbReference type="GO" id="GO:0005524">
    <property type="term" value="F:ATP binding"/>
    <property type="evidence" value="ECO:0007669"/>
    <property type="project" value="UniProtKB-KW"/>
</dbReference>
<dbReference type="Pfam" id="PF00158">
    <property type="entry name" value="Sigma54_activat"/>
    <property type="match status" value="1"/>
</dbReference>
<dbReference type="InterPro" id="IPR058031">
    <property type="entry name" value="AAA_lid_NorR"/>
</dbReference>
<dbReference type="SUPFAM" id="SSF46689">
    <property type="entry name" value="Homeodomain-like"/>
    <property type="match status" value="1"/>
</dbReference>
<dbReference type="eggNOG" id="COG2204">
    <property type="taxonomic scope" value="Bacteria"/>
</dbReference>
<dbReference type="PROSITE" id="PS00675">
    <property type="entry name" value="SIGMA54_INTERACT_1"/>
    <property type="match status" value="1"/>
</dbReference>
<dbReference type="FunFam" id="3.40.50.300:FF:000006">
    <property type="entry name" value="DNA-binding transcriptional regulator NtrC"/>
    <property type="match status" value="1"/>
</dbReference>
<dbReference type="InterPro" id="IPR027417">
    <property type="entry name" value="P-loop_NTPase"/>
</dbReference>
<dbReference type="InterPro" id="IPR025944">
    <property type="entry name" value="Sigma_54_int_dom_CS"/>
</dbReference>
<dbReference type="Pfam" id="PF25601">
    <property type="entry name" value="AAA_lid_14"/>
    <property type="match status" value="1"/>
</dbReference>
<feature type="modified residue" description="4-aspartylphosphate" evidence="7">
    <location>
        <position position="53"/>
    </location>
</feature>
<keyword evidence="5" id="KW-0805">Transcription regulation</keyword>
<dbReference type="STRING" id="247490.KSU1_B0001"/>
<evidence type="ECO:0000256" key="2">
    <source>
        <dbReference type="ARBA" id="ARBA00022741"/>
    </source>
</evidence>
<evidence type="ECO:0000256" key="4">
    <source>
        <dbReference type="ARBA" id="ARBA00023012"/>
    </source>
</evidence>
<dbReference type="Gene3D" id="1.10.10.60">
    <property type="entry name" value="Homeodomain-like"/>
    <property type="match status" value="1"/>
</dbReference>
<dbReference type="PRINTS" id="PR01590">
    <property type="entry name" value="HTHFIS"/>
</dbReference>
<evidence type="ECO:0000259" key="9">
    <source>
        <dbReference type="PROSITE" id="PS50110"/>
    </source>
</evidence>
<dbReference type="Proteomes" id="UP000002985">
    <property type="component" value="Unassembled WGS sequence"/>
</dbReference>
<organism evidence="10 11">
    <name type="scientific">Candidatus Jettenia caeni</name>
    <dbReference type="NCBI Taxonomy" id="247490"/>
    <lineage>
        <taxon>Bacteria</taxon>
        <taxon>Pseudomonadati</taxon>
        <taxon>Planctomycetota</taxon>
        <taxon>Candidatus Brocadiia</taxon>
        <taxon>Candidatus Brocadiales</taxon>
        <taxon>Candidatus Brocadiaceae</taxon>
        <taxon>Candidatus Jettenia</taxon>
    </lineage>
</organism>
<dbReference type="Pfam" id="PF02954">
    <property type="entry name" value="HTH_8"/>
    <property type="match status" value="1"/>
</dbReference>
<feature type="domain" description="Response regulatory" evidence="9">
    <location>
        <begin position="4"/>
        <end position="118"/>
    </location>
</feature>
<evidence type="ECO:0000256" key="1">
    <source>
        <dbReference type="ARBA" id="ARBA00022553"/>
    </source>
</evidence>